<sequence>MPFSHLLYEVKDRVAYITLNRPEKRNALHPQLVEEIKQALTDAQHSEAVKLIVLKANGPAFSAGADLEHLQHMRHFSYQQHIQDSQALCELYEKIYFHDKLVIAWIQGHAIAGGCGLAAVCDFCYSVPEAKFGFTEVKIGFIPAIVSVFVTKKIGEGRARELLLSGELISAQQAADIGLINEVFPANEFMQRVRERLENILYGASAFSLTKTKKLLHQIQDIPLGDALKMAIAANAEARNHPDCHRGIDAFLNKQSIRW</sequence>
<dbReference type="GO" id="GO:0003824">
    <property type="term" value="F:catalytic activity"/>
    <property type="evidence" value="ECO:0007669"/>
    <property type="project" value="UniProtKB-ARBA"/>
</dbReference>
<dbReference type="STRING" id="1393122.SAMN05660895_1927"/>
<comment type="similarity">
    <text evidence="1">Belongs to the enoyl-CoA hydratase/isomerase family.</text>
</comment>
<reference evidence="3" key="1">
    <citation type="submission" date="2016-10" db="EMBL/GenBank/DDBJ databases">
        <authorList>
            <person name="Varghese N."/>
            <person name="Submissions S."/>
        </authorList>
    </citation>
    <scope>NUCLEOTIDE SEQUENCE [LARGE SCALE GENOMIC DNA]</scope>
    <source>
        <strain evidence="3">DSM 14807</strain>
    </source>
</reference>
<organism evidence="2 3">
    <name type="scientific">Thermoflavifilum thermophilum</name>
    <dbReference type="NCBI Taxonomy" id="1393122"/>
    <lineage>
        <taxon>Bacteria</taxon>
        <taxon>Pseudomonadati</taxon>
        <taxon>Bacteroidota</taxon>
        <taxon>Chitinophagia</taxon>
        <taxon>Chitinophagales</taxon>
        <taxon>Chitinophagaceae</taxon>
        <taxon>Thermoflavifilum</taxon>
    </lineage>
</organism>
<dbReference type="InterPro" id="IPR051683">
    <property type="entry name" value="Enoyl-CoA_Hydratase/Isomerase"/>
</dbReference>
<dbReference type="OrthoDB" id="9775794at2"/>
<evidence type="ECO:0000313" key="2">
    <source>
        <dbReference type="EMBL" id="SFV34185.1"/>
    </source>
</evidence>
<evidence type="ECO:0000256" key="1">
    <source>
        <dbReference type="ARBA" id="ARBA00005254"/>
    </source>
</evidence>
<dbReference type="InterPro" id="IPR029045">
    <property type="entry name" value="ClpP/crotonase-like_dom_sf"/>
</dbReference>
<dbReference type="InterPro" id="IPR014748">
    <property type="entry name" value="Enoyl-CoA_hydra_C"/>
</dbReference>
<dbReference type="EMBL" id="FPCJ01000001">
    <property type="protein sequence ID" value="SFV34185.1"/>
    <property type="molecule type" value="Genomic_DNA"/>
</dbReference>
<dbReference type="PANTHER" id="PTHR42964">
    <property type="entry name" value="ENOYL-COA HYDRATASE"/>
    <property type="match status" value="1"/>
</dbReference>
<dbReference type="Gene3D" id="3.90.226.10">
    <property type="entry name" value="2-enoyl-CoA Hydratase, Chain A, domain 1"/>
    <property type="match status" value="1"/>
</dbReference>
<dbReference type="Pfam" id="PF00378">
    <property type="entry name" value="ECH_1"/>
    <property type="match status" value="1"/>
</dbReference>
<dbReference type="Proteomes" id="UP000199537">
    <property type="component" value="Unassembled WGS sequence"/>
</dbReference>
<evidence type="ECO:0000313" key="3">
    <source>
        <dbReference type="Proteomes" id="UP000199537"/>
    </source>
</evidence>
<dbReference type="RefSeq" id="WP_092460117.1">
    <property type="nucleotide sequence ID" value="NZ_FPCJ01000001.1"/>
</dbReference>
<dbReference type="Gene3D" id="1.10.12.10">
    <property type="entry name" value="Lyase 2-enoyl-coa Hydratase, Chain A, domain 2"/>
    <property type="match status" value="1"/>
</dbReference>
<dbReference type="AlphaFoldDB" id="A0A1I7NHN4"/>
<accession>A0A1I7NHN4</accession>
<dbReference type="InterPro" id="IPR001753">
    <property type="entry name" value="Enoyl-CoA_hydra/iso"/>
</dbReference>
<protein>
    <submittedName>
        <fullName evidence="2">Methylglutaconyl-CoA hydratase</fullName>
    </submittedName>
</protein>
<dbReference type="CDD" id="cd06558">
    <property type="entry name" value="crotonase-like"/>
    <property type="match status" value="1"/>
</dbReference>
<gene>
    <name evidence="2" type="ORF">SAMN05660895_1927</name>
</gene>
<keyword evidence="3" id="KW-1185">Reference proteome</keyword>
<name>A0A1I7NHN4_9BACT</name>
<dbReference type="SUPFAM" id="SSF52096">
    <property type="entry name" value="ClpP/crotonase"/>
    <property type="match status" value="1"/>
</dbReference>
<dbReference type="PANTHER" id="PTHR42964:SF1">
    <property type="entry name" value="POLYKETIDE BIOSYNTHESIS ENOYL-COA HYDRATASE PKSH-RELATED"/>
    <property type="match status" value="1"/>
</dbReference>
<proteinExistence type="inferred from homology"/>